<feature type="region of interest" description="Disordered" evidence="1">
    <location>
        <begin position="78"/>
        <end position="101"/>
    </location>
</feature>
<evidence type="ECO:0008006" key="4">
    <source>
        <dbReference type="Google" id="ProtNLM"/>
    </source>
</evidence>
<name>A0A7W6H158_9RHOB</name>
<proteinExistence type="predicted"/>
<evidence type="ECO:0000313" key="2">
    <source>
        <dbReference type="EMBL" id="MBB3994757.1"/>
    </source>
</evidence>
<evidence type="ECO:0000256" key="1">
    <source>
        <dbReference type="SAM" id="MobiDB-lite"/>
    </source>
</evidence>
<dbReference type="AlphaFoldDB" id="A0A7W6H158"/>
<sequence length="101" mass="11721">MEDVGTSHIERQNLTMRMGMRRFTRLTNVFSKKAENHAYAVALHFMHYNFVRTHKTLRMTPAMAAGLVESPWEVEVVEEAEDSTPKKRGPYKPRAKKDNSK</sequence>
<accession>A0A7W6H158</accession>
<dbReference type="EMBL" id="JACIEI010000008">
    <property type="protein sequence ID" value="MBB3994757.1"/>
    <property type="molecule type" value="Genomic_DNA"/>
</dbReference>
<dbReference type="Proteomes" id="UP000530268">
    <property type="component" value="Unassembled WGS sequence"/>
</dbReference>
<evidence type="ECO:0000313" key="3">
    <source>
        <dbReference type="Proteomes" id="UP000530268"/>
    </source>
</evidence>
<comment type="caution">
    <text evidence="2">The sequence shown here is derived from an EMBL/GenBank/DDBJ whole genome shotgun (WGS) entry which is preliminary data.</text>
</comment>
<gene>
    <name evidence="2" type="ORF">GGR95_002406</name>
</gene>
<reference evidence="2 3" key="1">
    <citation type="submission" date="2020-08" db="EMBL/GenBank/DDBJ databases">
        <title>Genomic Encyclopedia of Type Strains, Phase IV (KMG-IV): sequencing the most valuable type-strain genomes for metagenomic binning, comparative biology and taxonomic classification.</title>
        <authorList>
            <person name="Goeker M."/>
        </authorList>
    </citation>
    <scope>NUCLEOTIDE SEQUENCE [LARGE SCALE GENOMIC DNA]</scope>
    <source>
        <strain evidence="2 3">DSM 102234</strain>
    </source>
</reference>
<organism evidence="2 3">
    <name type="scientific">Sulfitobacter undariae</name>
    <dbReference type="NCBI Taxonomy" id="1563671"/>
    <lineage>
        <taxon>Bacteria</taxon>
        <taxon>Pseudomonadati</taxon>
        <taxon>Pseudomonadota</taxon>
        <taxon>Alphaproteobacteria</taxon>
        <taxon>Rhodobacterales</taxon>
        <taxon>Roseobacteraceae</taxon>
        <taxon>Sulfitobacter</taxon>
    </lineage>
</organism>
<feature type="compositionally biased region" description="Basic residues" evidence="1">
    <location>
        <begin position="86"/>
        <end position="95"/>
    </location>
</feature>
<keyword evidence="3" id="KW-1185">Reference proteome</keyword>
<protein>
    <recommendedName>
        <fullName evidence="4">IS1 transposase</fullName>
    </recommendedName>
</protein>